<evidence type="ECO:0000313" key="2">
    <source>
        <dbReference type="EMBL" id="KAK8851661.1"/>
    </source>
</evidence>
<proteinExistence type="predicted"/>
<comment type="caution">
    <text evidence="2">The sequence shown here is derived from an EMBL/GenBank/DDBJ whole genome shotgun (WGS) entry which is preliminary data.</text>
</comment>
<dbReference type="Proteomes" id="UP001390339">
    <property type="component" value="Unassembled WGS sequence"/>
</dbReference>
<name>A0ABR2HRE5_9PEZI</name>
<evidence type="ECO:0000313" key="3">
    <source>
        <dbReference type="Proteomes" id="UP001390339"/>
    </source>
</evidence>
<keyword evidence="3" id="KW-1185">Reference proteome</keyword>
<organism evidence="2 3">
    <name type="scientific">Apiospora arundinis</name>
    <dbReference type="NCBI Taxonomy" id="335852"/>
    <lineage>
        <taxon>Eukaryota</taxon>
        <taxon>Fungi</taxon>
        <taxon>Dikarya</taxon>
        <taxon>Ascomycota</taxon>
        <taxon>Pezizomycotina</taxon>
        <taxon>Sordariomycetes</taxon>
        <taxon>Xylariomycetidae</taxon>
        <taxon>Amphisphaeriales</taxon>
        <taxon>Apiosporaceae</taxon>
        <taxon>Apiospora</taxon>
    </lineage>
</organism>
<gene>
    <name evidence="2" type="ORF">PGQ11_014140</name>
</gene>
<accession>A0ABR2HRE5</accession>
<evidence type="ECO:0000256" key="1">
    <source>
        <dbReference type="SAM" id="MobiDB-lite"/>
    </source>
</evidence>
<protein>
    <submittedName>
        <fullName evidence="2">Uncharacterized protein</fullName>
    </submittedName>
</protein>
<reference evidence="2 3" key="1">
    <citation type="journal article" date="2024" name="IMA Fungus">
        <title>Apiospora arundinis, a panoply of carbohydrate-active enzymes and secondary metabolites.</title>
        <authorList>
            <person name="Sorensen T."/>
            <person name="Petersen C."/>
            <person name="Muurmann A.T."/>
            <person name="Christiansen J.V."/>
            <person name="Brundto M.L."/>
            <person name="Overgaard C.K."/>
            <person name="Boysen A.T."/>
            <person name="Wollenberg R.D."/>
            <person name="Larsen T.O."/>
            <person name="Sorensen J.L."/>
            <person name="Nielsen K.L."/>
            <person name="Sondergaard T.E."/>
        </authorList>
    </citation>
    <scope>NUCLEOTIDE SEQUENCE [LARGE SCALE GENOMIC DNA]</scope>
    <source>
        <strain evidence="2 3">AAU 773</strain>
    </source>
</reference>
<feature type="region of interest" description="Disordered" evidence="1">
    <location>
        <begin position="14"/>
        <end position="61"/>
    </location>
</feature>
<dbReference type="EMBL" id="JAPCWZ010000009">
    <property type="protein sequence ID" value="KAK8851661.1"/>
    <property type="molecule type" value="Genomic_DNA"/>
</dbReference>
<sequence>MLGTALLQCDDLASSGKDAAKQAGANNPQLTAGVDSKAPGAKLNVDYSNEYDVGPGPPEQE</sequence>